<keyword evidence="1" id="KW-0808">Transferase</keyword>
<feature type="domain" description="MoaB/Mog" evidence="2">
    <location>
        <begin position="181"/>
        <end position="314"/>
    </location>
</feature>
<evidence type="ECO:0000313" key="3">
    <source>
        <dbReference type="EMBL" id="WAH36662.1"/>
    </source>
</evidence>
<comment type="function">
    <text evidence="1">Catalyzes the insertion of molybdate into adenylated molybdopterin with the concomitant release of AMP.</text>
</comment>
<reference evidence="3" key="1">
    <citation type="submission" date="2022-08" db="EMBL/GenBank/DDBJ databases">
        <title>Alicyclobacillus dauci DSM2870, complete genome.</title>
        <authorList>
            <person name="Wang Q."/>
            <person name="Cai R."/>
            <person name="Wang Z."/>
        </authorList>
    </citation>
    <scope>NUCLEOTIDE SEQUENCE</scope>
    <source>
        <strain evidence="3">DSM 28700</strain>
    </source>
</reference>
<dbReference type="InterPro" id="IPR001453">
    <property type="entry name" value="MoaB/Mog_dom"/>
</dbReference>
<proteinExistence type="inferred from homology"/>
<accession>A0ABY6Z1E0</accession>
<comment type="cofactor">
    <cofactor evidence="1">
        <name>Mg(2+)</name>
        <dbReference type="ChEBI" id="CHEBI:18420"/>
    </cofactor>
</comment>
<dbReference type="RefSeq" id="WP_268044027.1">
    <property type="nucleotide sequence ID" value="NZ_CP104064.1"/>
</dbReference>
<dbReference type="SUPFAM" id="SSF53218">
    <property type="entry name" value="Molybdenum cofactor biosynthesis proteins"/>
    <property type="match status" value="1"/>
</dbReference>
<keyword evidence="4" id="KW-1185">Reference proteome</keyword>
<dbReference type="EC" id="2.10.1.1" evidence="1"/>
<dbReference type="PANTHER" id="PTHR10192">
    <property type="entry name" value="MOLYBDOPTERIN BIOSYNTHESIS PROTEIN"/>
    <property type="match status" value="1"/>
</dbReference>
<name>A0ABY6Z1E0_9BACL</name>
<dbReference type="Pfam" id="PF00994">
    <property type="entry name" value="MoCF_biosynth"/>
    <property type="match status" value="1"/>
</dbReference>
<comment type="catalytic activity">
    <reaction evidence="1">
        <text>adenylyl-molybdopterin + molybdate = Mo-molybdopterin + AMP + H(+)</text>
        <dbReference type="Rhea" id="RHEA:35047"/>
        <dbReference type="ChEBI" id="CHEBI:15378"/>
        <dbReference type="ChEBI" id="CHEBI:36264"/>
        <dbReference type="ChEBI" id="CHEBI:62727"/>
        <dbReference type="ChEBI" id="CHEBI:71302"/>
        <dbReference type="ChEBI" id="CHEBI:456215"/>
    </reaction>
</comment>
<comment type="similarity">
    <text evidence="1">Belongs to the MoeA family.</text>
</comment>
<comment type="pathway">
    <text evidence="1">Cofactor biosynthesis; molybdopterin biosynthesis.</text>
</comment>
<dbReference type="Gene3D" id="3.40.980.10">
    <property type="entry name" value="MoaB/Mog-like domain"/>
    <property type="match status" value="1"/>
</dbReference>
<gene>
    <name evidence="3" type="ORF">NZD86_21210</name>
</gene>
<dbReference type="InterPro" id="IPR036425">
    <property type="entry name" value="MoaB/Mog-like_dom_sf"/>
</dbReference>
<dbReference type="Proteomes" id="UP001164803">
    <property type="component" value="Chromosome"/>
</dbReference>
<organism evidence="3 4">
    <name type="scientific">Alicyclobacillus dauci</name>
    <dbReference type="NCBI Taxonomy" id="1475485"/>
    <lineage>
        <taxon>Bacteria</taxon>
        <taxon>Bacillati</taxon>
        <taxon>Bacillota</taxon>
        <taxon>Bacilli</taxon>
        <taxon>Bacillales</taxon>
        <taxon>Alicyclobacillaceae</taxon>
        <taxon>Alicyclobacillus</taxon>
    </lineage>
</organism>
<dbReference type="CDD" id="cd03522">
    <property type="entry name" value="MoeA_like"/>
    <property type="match status" value="1"/>
</dbReference>
<keyword evidence="1" id="KW-0479">Metal-binding</keyword>
<dbReference type="SMART" id="SM00852">
    <property type="entry name" value="MoCF_biosynth"/>
    <property type="match status" value="1"/>
</dbReference>
<dbReference type="InterPro" id="IPR038987">
    <property type="entry name" value="MoeA-like"/>
</dbReference>
<evidence type="ECO:0000313" key="4">
    <source>
        <dbReference type="Proteomes" id="UP001164803"/>
    </source>
</evidence>
<keyword evidence="1" id="KW-0501">Molybdenum cofactor biosynthesis</keyword>
<dbReference type="EMBL" id="CP104064">
    <property type="protein sequence ID" value="WAH36662.1"/>
    <property type="molecule type" value="Genomic_DNA"/>
</dbReference>
<keyword evidence="1" id="KW-0500">Molybdenum</keyword>
<protein>
    <recommendedName>
        <fullName evidence="1">Molybdopterin molybdenumtransferase</fullName>
        <ecNumber evidence="1">2.10.1.1</ecNumber>
    </recommendedName>
</protein>
<evidence type="ECO:0000259" key="2">
    <source>
        <dbReference type="SMART" id="SM00852"/>
    </source>
</evidence>
<evidence type="ECO:0000256" key="1">
    <source>
        <dbReference type="RuleBase" id="RU365090"/>
    </source>
</evidence>
<sequence>MDLKHREVPVQEAVGLQLAHDMTRIVPGEFKGRQFRRGHVIREEDVPMLLDMGKRHIYILELEEGELHEDDAAVQMARALAGAGVTQTDVEEGKVVLKARHDGLLWVDARRVVAMNSIEHISISTRRPYIHVKAGTSVASVRPIPLVIRQDKVRAVEVIAEETFSGRHIIDVFPYRSHQVHVVTTGSEVLSGRVDDRFGPVLREKFREYGIEIVNQVMVGDEQEEITAAIVRACDEGATLICVTGGMSVDPDDRSPLAIRNAATEVVSHGTPMIPGSMTMLAYRDKTAIFGLPGAVIHDQRTAFDILLPRVLAGVYVRKKDIAILGVGGWLNA</sequence>
<dbReference type="PANTHER" id="PTHR10192:SF28">
    <property type="entry name" value="MOLYBDOPTERIN MOLYBDENUMTRANSFERASE"/>
    <property type="match status" value="1"/>
</dbReference>
<keyword evidence="1" id="KW-0460">Magnesium</keyword>